<gene>
    <name evidence="9" type="ORF">N0V91_009794</name>
</gene>
<dbReference type="Pfam" id="PF01822">
    <property type="entry name" value="WSC"/>
    <property type="match status" value="1"/>
</dbReference>
<evidence type="ECO:0000256" key="1">
    <source>
        <dbReference type="ARBA" id="ARBA00004167"/>
    </source>
</evidence>
<evidence type="ECO:0000256" key="3">
    <source>
        <dbReference type="ARBA" id="ARBA00022729"/>
    </source>
</evidence>
<keyword evidence="4" id="KW-1133">Transmembrane helix</keyword>
<dbReference type="GO" id="GO:0005886">
    <property type="term" value="C:plasma membrane"/>
    <property type="evidence" value="ECO:0007669"/>
    <property type="project" value="TreeGrafter"/>
</dbReference>
<dbReference type="OrthoDB" id="2019572at2759"/>
<dbReference type="PROSITE" id="PS51212">
    <property type="entry name" value="WSC"/>
    <property type="match status" value="1"/>
</dbReference>
<evidence type="ECO:0000256" key="4">
    <source>
        <dbReference type="ARBA" id="ARBA00022989"/>
    </source>
</evidence>
<evidence type="ECO:0000313" key="10">
    <source>
        <dbReference type="Proteomes" id="UP001140510"/>
    </source>
</evidence>
<dbReference type="PANTHER" id="PTHR24269:SF16">
    <property type="entry name" value="PROTEIN SLG1"/>
    <property type="match status" value="1"/>
</dbReference>
<dbReference type="InterPro" id="IPR051836">
    <property type="entry name" value="Kremen_rcpt"/>
</dbReference>
<evidence type="ECO:0000313" key="9">
    <source>
        <dbReference type="EMBL" id="KAJ4398929.1"/>
    </source>
</evidence>
<keyword evidence="2" id="KW-0812">Transmembrane</keyword>
<feature type="compositionally biased region" description="Low complexity" evidence="7">
    <location>
        <begin position="257"/>
        <end position="275"/>
    </location>
</feature>
<name>A0A9W9D2M7_9PLEO</name>
<dbReference type="EMBL" id="JAPEVA010000117">
    <property type="protein sequence ID" value="KAJ4398929.1"/>
    <property type="molecule type" value="Genomic_DNA"/>
</dbReference>
<protein>
    <recommendedName>
        <fullName evidence="8">WSC domain-containing protein</fullName>
    </recommendedName>
</protein>
<evidence type="ECO:0000256" key="6">
    <source>
        <dbReference type="ARBA" id="ARBA00023180"/>
    </source>
</evidence>
<evidence type="ECO:0000259" key="8">
    <source>
        <dbReference type="PROSITE" id="PS51212"/>
    </source>
</evidence>
<comment type="caution">
    <text evidence="9">The sequence shown here is derived from an EMBL/GenBank/DDBJ whole genome shotgun (WGS) entry which is preliminary data.</text>
</comment>
<dbReference type="Proteomes" id="UP001140510">
    <property type="component" value="Unassembled WGS sequence"/>
</dbReference>
<dbReference type="InterPro" id="IPR002889">
    <property type="entry name" value="WSC_carb-bd"/>
</dbReference>
<feature type="region of interest" description="Disordered" evidence="7">
    <location>
        <begin position="252"/>
        <end position="275"/>
    </location>
</feature>
<evidence type="ECO:0000256" key="7">
    <source>
        <dbReference type="SAM" id="MobiDB-lite"/>
    </source>
</evidence>
<evidence type="ECO:0000256" key="5">
    <source>
        <dbReference type="ARBA" id="ARBA00023136"/>
    </source>
</evidence>
<sequence>MKTSRLFSLTAFAGQAVSQRYEADPRSAQDCIMWADIEDASVDTCEETMRYWHVEPERFHAWNPSVGLDCKPWFNQRSYCVVTQTTNDNAVNYTTTTFSDEYYTYTMPLPSFTTDSAGYTIPVTRTDATARPYTTIPPVPSPSTWKDMGCYIDLWNDNLENGGNVSWNLDFRFIPRDDAETVDKCKQKCWDIQYKVAGLKLGNECFCGDKNNATLAENQSECDMPCAGDANVKCGGTQRMNVWAAEVSSTGGTLTTANGGSKASTNAGGATATASSGARRNAPFFWT</sequence>
<reference evidence="9" key="1">
    <citation type="submission" date="2022-10" db="EMBL/GenBank/DDBJ databases">
        <title>Tapping the CABI collections for fungal endophytes: first genome assemblies for Collariella, Neodidymelliopsis, Ascochyta clinopodiicola, Didymella pomorum, Didymosphaeria variabile, Neocosmospora piperis and Neocucurbitaria cava.</title>
        <authorList>
            <person name="Hill R."/>
        </authorList>
    </citation>
    <scope>NUCLEOTIDE SEQUENCE</scope>
    <source>
        <strain evidence="9">IMI 355091</strain>
    </source>
</reference>
<dbReference type="PANTHER" id="PTHR24269">
    <property type="entry name" value="KREMEN PROTEIN"/>
    <property type="match status" value="1"/>
</dbReference>
<evidence type="ECO:0000256" key="2">
    <source>
        <dbReference type="ARBA" id="ARBA00022692"/>
    </source>
</evidence>
<comment type="subcellular location">
    <subcellularLocation>
        <location evidence="1">Membrane</location>
        <topology evidence="1">Single-pass membrane protein</topology>
    </subcellularLocation>
</comment>
<keyword evidence="6" id="KW-0325">Glycoprotein</keyword>
<keyword evidence="3" id="KW-0732">Signal</keyword>
<keyword evidence="10" id="KW-1185">Reference proteome</keyword>
<dbReference type="SMART" id="SM00321">
    <property type="entry name" value="WSC"/>
    <property type="match status" value="1"/>
</dbReference>
<organism evidence="9 10">
    <name type="scientific">Didymella pomorum</name>
    <dbReference type="NCBI Taxonomy" id="749634"/>
    <lineage>
        <taxon>Eukaryota</taxon>
        <taxon>Fungi</taxon>
        <taxon>Dikarya</taxon>
        <taxon>Ascomycota</taxon>
        <taxon>Pezizomycotina</taxon>
        <taxon>Dothideomycetes</taxon>
        <taxon>Pleosporomycetidae</taxon>
        <taxon>Pleosporales</taxon>
        <taxon>Pleosporineae</taxon>
        <taxon>Didymellaceae</taxon>
        <taxon>Didymella</taxon>
    </lineage>
</organism>
<accession>A0A9W9D2M7</accession>
<proteinExistence type="predicted"/>
<keyword evidence="5" id="KW-0472">Membrane</keyword>
<dbReference type="AlphaFoldDB" id="A0A9W9D2M7"/>
<feature type="domain" description="WSC" evidence="8">
    <location>
        <begin position="144"/>
        <end position="246"/>
    </location>
</feature>